<evidence type="ECO:0000313" key="1">
    <source>
        <dbReference type="EMBL" id="KAG5588773.1"/>
    </source>
</evidence>
<dbReference type="EMBL" id="JACXVP010000009">
    <property type="protein sequence ID" value="KAG5588773.1"/>
    <property type="molecule type" value="Genomic_DNA"/>
</dbReference>
<dbReference type="AlphaFoldDB" id="A0A9J5XLP5"/>
<organism evidence="1 2">
    <name type="scientific">Solanum commersonii</name>
    <name type="common">Commerson's wild potato</name>
    <name type="synonym">Commerson's nightshade</name>
    <dbReference type="NCBI Taxonomy" id="4109"/>
    <lineage>
        <taxon>Eukaryota</taxon>
        <taxon>Viridiplantae</taxon>
        <taxon>Streptophyta</taxon>
        <taxon>Embryophyta</taxon>
        <taxon>Tracheophyta</taxon>
        <taxon>Spermatophyta</taxon>
        <taxon>Magnoliopsida</taxon>
        <taxon>eudicotyledons</taxon>
        <taxon>Gunneridae</taxon>
        <taxon>Pentapetalae</taxon>
        <taxon>asterids</taxon>
        <taxon>lamiids</taxon>
        <taxon>Solanales</taxon>
        <taxon>Solanaceae</taxon>
        <taxon>Solanoideae</taxon>
        <taxon>Solaneae</taxon>
        <taxon>Solanum</taxon>
    </lineage>
</organism>
<name>A0A9J5XLP5_SOLCO</name>
<comment type="caution">
    <text evidence="1">The sequence shown here is derived from an EMBL/GenBank/DDBJ whole genome shotgun (WGS) entry which is preliminary data.</text>
</comment>
<evidence type="ECO:0000313" key="2">
    <source>
        <dbReference type="Proteomes" id="UP000824120"/>
    </source>
</evidence>
<accession>A0A9J5XLP5</accession>
<protein>
    <submittedName>
        <fullName evidence="1">Uncharacterized protein</fullName>
    </submittedName>
</protein>
<proteinExistence type="predicted"/>
<keyword evidence="2" id="KW-1185">Reference proteome</keyword>
<sequence length="252" mass="28081">MEPVDPHAQNDPFSMLNESRSSQLALSAITSHFQGETNPGAEIFSRTSIMTLSMDPVETHGQNIPFSRSNKAQSRPYLWSQLALTVKMSHFQGQTNPGGDFSYGASQPSWPKRPIFKVKRASLQTLAMEPVGTHGQNVPFSWSNEPWRRNFSWTSVKILVMKPVGPHGQNSPFSMSIDLRSSQLALTAKRPIFKVKQSPEQMSVKSLAIEPVGLNGQNIPFSRSNESWSRTLDMELVVPNGQNIPFSRSNEP</sequence>
<gene>
    <name evidence="1" type="ORF">H5410_049207</name>
</gene>
<reference evidence="1 2" key="1">
    <citation type="submission" date="2020-09" db="EMBL/GenBank/DDBJ databases">
        <title>De no assembly of potato wild relative species, Solanum commersonii.</title>
        <authorList>
            <person name="Cho K."/>
        </authorList>
    </citation>
    <scope>NUCLEOTIDE SEQUENCE [LARGE SCALE GENOMIC DNA]</scope>
    <source>
        <strain evidence="1">LZ3.2</strain>
        <tissue evidence="1">Leaf</tissue>
    </source>
</reference>
<dbReference type="Proteomes" id="UP000824120">
    <property type="component" value="Chromosome 9"/>
</dbReference>